<dbReference type="GO" id="GO:0006281">
    <property type="term" value="P:DNA repair"/>
    <property type="evidence" value="ECO:0007669"/>
    <property type="project" value="UniProtKB-KW"/>
</dbReference>
<feature type="binding site" evidence="13">
    <location>
        <position position="141"/>
    </location>
    <ligand>
        <name>NAD(+)</name>
        <dbReference type="ChEBI" id="CHEBI:57540"/>
    </ligand>
</feature>
<dbReference type="SUPFAM" id="SSF50249">
    <property type="entry name" value="Nucleic acid-binding proteins"/>
    <property type="match status" value="1"/>
</dbReference>
<dbReference type="NCBIfam" id="TIGR00575">
    <property type="entry name" value="dnlj"/>
    <property type="match status" value="1"/>
</dbReference>
<dbReference type="InterPro" id="IPR013840">
    <property type="entry name" value="DNAligase_N"/>
</dbReference>
<feature type="binding site" evidence="13">
    <location>
        <position position="175"/>
    </location>
    <ligand>
        <name>NAD(+)</name>
        <dbReference type="ChEBI" id="CHEBI:57540"/>
    </ligand>
</feature>
<keyword evidence="13" id="KW-0464">Manganese</keyword>
<dbReference type="InterPro" id="IPR004150">
    <property type="entry name" value="NAD_DNA_ligase_OB"/>
</dbReference>
<dbReference type="Pfam" id="PF01653">
    <property type="entry name" value="DNA_ligase_aden"/>
    <property type="match status" value="1"/>
</dbReference>
<keyword evidence="8 13" id="KW-0460">Magnesium</keyword>
<evidence type="ECO:0000256" key="5">
    <source>
        <dbReference type="ARBA" id="ARBA00022723"/>
    </source>
</evidence>
<dbReference type="InterPro" id="IPR010994">
    <property type="entry name" value="RuvA_2-like"/>
</dbReference>
<protein>
    <recommendedName>
        <fullName evidence="2 13">DNA ligase</fullName>
        <ecNumber evidence="1 13">6.5.1.2</ecNumber>
    </recommendedName>
    <alternativeName>
        <fullName evidence="13">Polydeoxyribonucleotide synthase [NAD(+)]</fullName>
    </alternativeName>
</protein>
<dbReference type="Gene3D" id="3.30.470.30">
    <property type="entry name" value="DNA ligase/mRNA capping enzyme"/>
    <property type="match status" value="1"/>
</dbReference>
<dbReference type="PANTHER" id="PTHR23389:SF9">
    <property type="entry name" value="DNA LIGASE"/>
    <property type="match status" value="1"/>
</dbReference>
<feature type="binding site" evidence="13">
    <location>
        <position position="296"/>
    </location>
    <ligand>
        <name>NAD(+)</name>
        <dbReference type="ChEBI" id="CHEBI:57540"/>
    </ligand>
</feature>
<evidence type="ECO:0000256" key="11">
    <source>
        <dbReference type="ARBA" id="ARBA00034005"/>
    </source>
</evidence>
<gene>
    <name evidence="13" type="primary">ligA</name>
    <name evidence="15" type="ORF">A2592_01580</name>
</gene>
<comment type="cofactor">
    <cofactor evidence="13">
        <name>Mg(2+)</name>
        <dbReference type="ChEBI" id="CHEBI:18420"/>
    </cofactor>
    <cofactor evidence="13">
        <name>Mn(2+)</name>
        <dbReference type="ChEBI" id="CHEBI:29035"/>
    </cofactor>
</comment>
<dbReference type="EMBL" id="MFMT01000009">
    <property type="protein sequence ID" value="OGG88974.1"/>
    <property type="molecule type" value="Genomic_DNA"/>
</dbReference>
<dbReference type="Proteomes" id="UP000179230">
    <property type="component" value="Unassembled WGS sequence"/>
</dbReference>
<reference evidence="15 16" key="1">
    <citation type="journal article" date="2016" name="Nat. Commun.">
        <title>Thousands of microbial genomes shed light on interconnected biogeochemical processes in an aquifer system.</title>
        <authorList>
            <person name="Anantharaman K."/>
            <person name="Brown C.T."/>
            <person name="Hug L.A."/>
            <person name="Sharon I."/>
            <person name="Castelle C.J."/>
            <person name="Probst A.J."/>
            <person name="Thomas B.C."/>
            <person name="Singh A."/>
            <person name="Wilkins M.J."/>
            <person name="Karaoz U."/>
            <person name="Brodie E.L."/>
            <person name="Williams K.H."/>
            <person name="Hubbard S.S."/>
            <person name="Banfield J.F."/>
        </authorList>
    </citation>
    <scope>NUCLEOTIDE SEQUENCE [LARGE SCALE GENOMIC DNA]</scope>
</reference>
<dbReference type="PROSITE" id="PS01056">
    <property type="entry name" value="DNA_LIGASE_N2"/>
    <property type="match status" value="1"/>
</dbReference>
<dbReference type="GO" id="GO:0006260">
    <property type="term" value="P:DNA replication"/>
    <property type="evidence" value="ECO:0007669"/>
    <property type="project" value="UniProtKB-KW"/>
</dbReference>
<comment type="catalytic activity">
    <reaction evidence="11 13">
        <text>NAD(+) + (deoxyribonucleotide)n-3'-hydroxyl + 5'-phospho-(deoxyribonucleotide)m = (deoxyribonucleotide)n+m + AMP + beta-nicotinamide D-nucleotide.</text>
        <dbReference type="EC" id="6.5.1.2"/>
    </reaction>
</comment>
<comment type="caution">
    <text evidence="15">The sequence shown here is derived from an EMBL/GenBank/DDBJ whole genome shotgun (WGS) entry which is preliminary data.</text>
</comment>
<keyword evidence="9 13" id="KW-0520">NAD</keyword>
<evidence type="ECO:0000313" key="16">
    <source>
        <dbReference type="Proteomes" id="UP000179230"/>
    </source>
</evidence>
<dbReference type="SUPFAM" id="SSF47781">
    <property type="entry name" value="RuvA domain 2-like"/>
    <property type="match status" value="1"/>
</dbReference>
<evidence type="ECO:0000256" key="10">
    <source>
        <dbReference type="ARBA" id="ARBA00023204"/>
    </source>
</evidence>
<name>A0A1F6FSY1_9BACT</name>
<dbReference type="InterPro" id="IPR013839">
    <property type="entry name" value="DNAligase_adenylation"/>
</dbReference>
<dbReference type="InterPro" id="IPR036420">
    <property type="entry name" value="BRCT_dom_sf"/>
</dbReference>
<dbReference type="SUPFAM" id="SSF52113">
    <property type="entry name" value="BRCT domain"/>
    <property type="match status" value="1"/>
</dbReference>
<feature type="binding site" evidence="13">
    <location>
        <begin position="82"/>
        <end position="83"/>
    </location>
    <ligand>
        <name>NAD(+)</name>
        <dbReference type="ChEBI" id="CHEBI:57540"/>
    </ligand>
</feature>
<dbReference type="SUPFAM" id="SSF56091">
    <property type="entry name" value="DNA ligase/mRNA capping enzyme, catalytic domain"/>
    <property type="match status" value="1"/>
</dbReference>
<accession>A0A1F6FSY1</accession>
<proteinExistence type="inferred from homology"/>
<evidence type="ECO:0000313" key="15">
    <source>
        <dbReference type="EMBL" id="OGG88974.1"/>
    </source>
</evidence>
<dbReference type="CDD" id="cd17748">
    <property type="entry name" value="BRCT_DNA_ligase_like"/>
    <property type="match status" value="1"/>
</dbReference>
<dbReference type="AlphaFoldDB" id="A0A1F6FSY1"/>
<comment type="caution">
    <text evidence="13">Lacks conserved residue(s) required for the propagation of feature annotation.</text>
</comment>
<dbReference type="InterPro" id="IPR012340">
    <property type="entry name" value="NA-bd_OB-fold"/>
</dbReference>
<evidence type="ECO:0000256" key="9">
    <source>
        <dbReference type="ARBA" id="ARBA00023027"/>
    </source>
</evidence>
<keyword evidence="10 13" id="KW-0234">DNA repair</keyword>
<evidence type="ECO:0000259" key="14">
    <source>
        <dbReference type="PROSITE" id="PS50172"/>
    </source>
</evidence>
<dbReference type="Pfam" id="PF00533">
    <property type="entry name" value="BRCT"/>
    <property type="match status" value="1"/>
</dbReference>
<keyword evidence="3 13" id="KW-0436">Ligase</keyword>
<keyword evidence="7 13" id="KW-0862">Zinc</keyword>
<dbReference type="FunFam" id="2.40.50.140:FF:000012">
    <property type="entry name" value="DNA ligase"/>
    <property type="match status" value="1"/>
</dbReference>
<feature type="binding site" evidence="13">
    <location>
        <begin position="35"/>
        <end position="39"/>
    </location>
    <ligand>
        <name>NAD(+)</name>
        <dbReference type="ChEBI" id="CHEBI:57540"/>
    </ligand>
</feature>
<dbReference type="SMART" id="SM00292">
    <property type="entry name" value="BRCT"/>
    <property type="match status" value="1"/>
</dbReference>
<evidence type="ECO:0000256" key="12">
    <source>
        <dbReference type="ARBA" id="ARBA00060881"/>
    </source>
</evidence>
<feature type="active site" description="N6-AMP-lysine intermediate" evidence="13">
    <location>
        <position position="120"/>
    </location>
</feature>
<dbReference type="PIRSF" id="PIRSF001604">
    <property type="entry name" value="LigA"/>
    <property type="match status" value="1"/>
</dbReference>
<dbReference type="CDD" id="cd00114">
    <property type="entry name" value="LIGANc"/>
    <property type="match status" value="1"/>
</dbReference>
<dbReference type="EC" id="6.5.1.2" evidence="1 13"/>
<dbReference type="InterPro" id="IPR001679">
    <property type="entry name" value="DNA_ligase"/>
</dbReference>
<dbReference type="GO" id="GO:0003911">
    <property type="term" value="F:DNA ligase (NAD+) activity"/>
    <property type="evidence" value="ECO:0007669"/>
    <property type="project" value="UniProtKB-UniRule"/>
</dbReference>
<dbReference type="HAMAP" id="MF_01588">
    <property type="entry name" value="DNA_ligase_A"/>
    <property type="match status" value="1"/>
</dbReference>
<evidence type="ECO:0000256" key="3">
    <source>
        <dbReference type="ARBA" id="ARBA00022598"/>
    </source>
</evidence>
<dbReference type="NCBIfam" id="NF005932">
    <property type="entry name" value="PRK07956.1"/>
    <property type="match status" value="1"/>
</dbReference>
<evidence type="ECO:0000256" key="1">
    <source>
        <dbReference type="ARBA" id="ARBA00012722"/>
    </source>
</evidence>
<keyword evidence="6 13" id="KW-0227">DNA damage</keyword>
<dbReference type="Pfam" id="PF12826">
    <property type="entry name" value="HHH_2"/>
    <property type="match status" value="1"/>
</dbReference>
<organism evidence="15 16">
    <name type="scientific">Candidatus Kaiserbacteria bacterium RIFOXYD1_FULL_42_15</name>
    <dbReference type="NCBI Taxonomy" id="1798532"/>
    <lineage>
        <taxon>Bacteria</taxon>
        <taxon>Candidatus Kaiseribacteriota</taxon>
    </lineage>
</organism>
<feature type="binding site" evidence="13">
    <location>
        <position position="320"/>
    </location>
    <ligand>
        <name>NAD(+)</name>
        <dbReference type="ChEBI" id="CHEBI:57540"/>
    </ligand>
</feature>
<evidence type="ECO:0000256" key="7">
    <source>
        <dbReference type="ARBA" id="ARBA00022833"/>
    </source>
</evidence>
<feature type="binding site" evidence="13">
    <location>
        <position position="118"/>
    </location>
    <ligand>
        <name>NAD(+)</name>
        <dbReference type="ChEBI" id="CHEBI:57540"/>
    </ligand>
</feature>
<sequence>MSIPLVLKKRLAQLRTLVDYHQKRYHEDDAPEISDETYDSLVKELSLLEIKTSGTRGKVAEKIGGSVSEAFAKVKHIVPQWSFDNVFSAEELVDWEGKLLRQLEQVDLKKTRVSYVAEHKIDGLKLVLTYKEGVLVRAVTRGDGVTGEDVTHTAKTIKDIPLKLLYPVDLICVGEVWLAKKELERINKEREAAGEALFANPRNAAAGSLRQLNPEVSRHRHLSMFCYDIDRFTAGRAKLVLPTTQYEELALLAQLGLPTNPYPKKCSTVKKVITFYNQWKDKHHELPYGVDGVVVKVDNIELQKSVGYTTKAPRFGIAFKFPAEQTTTVVENIGLQVGRTGVVTPVAHLRPVLIAGSTVARATLHNEDQIKRLDVRIGDTVILQKAGDVIPEIVSVLLPLRPPKTKPYKFPSVVPGCGGEGRIERIPGEAAYRCVVLESDYLRRRKLYYFVSKHAFNIDGVGPKIIDALLDAEIITHHFDLFTCTKEDFLSLEGFKERATDNAVDAIDKARTQTLATLLTALSIEQVGEETARLLADQFGSLEKIRSANVDDLAAIHGVGAVVAQSMVDWFTNPANQRDLDELLKYVTISETSAKKRNTRLTGKTIVLTGTLEHLSRDEAKDLIRLAGGKVSSSVSAKTDFVVVGKDAGSKSDDAVRLGVKTLSETEFRQLLA</sequence>
<feature type="domain" description="BRCT" evidence="14">
    <location>
        <begin position="596"/>
        <end position="673"/>
    </location>
</feature>
<dbReference type="GO" id="GO:0046872">
    <property type="term" value="F:metal ion binding"/>
    <property type="evidence" value="ECO:0007669"/>
    <property type="project" value="UniProtKB-KW"/>
</dbReference>
<dbReference type="Gene3D" id="3.40.50.10190">
    <property type="entry name" value="BRCT domain"/>
    <property type="match status" value="1"/>
</dbReference>
<comment type="similarity">
    <text evidence="12 13">Belongs to the NAD-dependent DNA ligase family. LigA subfamily.</text>
</comment>
<dbReference type="InterPro" id="IPR001357">
    <property type="entry name" value="BRCT_dom"/>
</dbReference>
<evidence type="ECO:0000256" key="8">
    <source>
        <dbReference type="ARBA" id="ARBA00022842"/>
    </source>
</evidence>
<dbReference type="Gene3D" id="2.40.50.140">
    <property type="entry name" value="Nucleic acid-binding proteins"/>
    <property type="match status" value="1"/>
</dbReference>
<dbReference type="Gene3D" id="1.10.150.20">
    <property type="entry name" value="5' to 3' exonuclease, C-terminal subdomain"/>
    <property type="match status" value="2"/>
</dbReference>
<dbReference type="Gene3D" id="1.10.287.610">
    <property type="entry name" value="Helix hairpin bin"/>
    <property type="match status" value="1"/>
</dbReference>
<dbReference type="Gene3D" id="6.20.10.30">
    <property type="match status" value="1"/>
</dbReference>
<keyword evidence="4 13" id="KW-0235">DNA replication</keyword>
<dbReference type="PROSITE" id="PS50172">
    <property type="entry name" value="BRCT"/>
    <property type="match status" value="1"/>
</dbReference>
<evidence type="ECO:0000256" key="2">
    <source>
        <dbReference type="ARBA" id="ARBA00013308"/>
    </source>
</evidence>
<feature type="binding site" evidence="13">
    <location>
        <position position="417"/>
    </location>
    <ligand>
        <name>Zn(2+)</name>
        <dbReference type="ChEBI" id="CHEBI:29105"/>
    </ligand>
</feature>
<dbReference type="Pfam" id="PF03120">
    <property type="entry name" value="OB_DNA_ligase"/>
    <property type="match status" value="1"/>
</dbReference>
<evidence type="ECO:0000256" key="13">
    <source>
        <dbReference type="HAMAP-Rule" id="MF_01588"/>
    </source>
</evidence>
<evidence type="ECO:0000256" key="4">
    <source>
        <dbReference type="ARBA" id="ARBA00022705"/>
    </source>
</evidence>
<evidence type="ECO:0000256" key="6">
    <source>
        <dbReference type="ARBA" id="ARBA00022763"/>
    </source>
</evidence>
<keyword evidence="5 13" id="KW-0479">Metal-binding</keyword>
<dbReference type="PANTHER" id="PTHR23389">
    <property type="entry name" value="CHROMOSOME TRANSMISSION FIDELITY FACTOR 18"/>
    <property type="match status" value="1"/>
</dbReference>
<comment type="function">
    <text evidence="13">DNA ligase that catalyzes the formation of phosphodiester linkages between 5'-phosphoryl and 3'-hydroxyl groups in double-stranded DNA using NAD as a coenzyme and as the energy source for the reaction. It is essential for DNA replication and repair of damaged DNA.</text>
</comment>
<dbReference type="SMART" id="SM00532">
    <property type="entry name" value="LIGANc"/>
    <property type="match status" value="1"/>
</dbReference>
<dbReference type="InterPro" id="IPR041663">
    <property type="entry name" value="DisA/LigA_HHH"/>
</dbReference>
<dbReference type="InterPro" id="IPR033136">
    <property type="entry name" value="DNA_ligase_CS"/>
</dbReference>